<gene>
    <name evidence="2" type="ORF">WL29_23145</name>
</gene>
<protein>
    <recommendedName>
        <fullName evidence="1">Bacteriophage T5 Orf172 DNA-binding domain-containing protein</fullName>
    </recommendedName>
</protein>
<sequence length="150" mass="16474">MAAATRAIQLARAGERLYFEEGPIGDIERDALVEGLPLWFAAKAGSLYLAANASWPGLFKIGCTRKSVEARMRQLSGAGMATPWVACRTWRVHDAHGLEAQAHRACEHWRVKGELFHATAEVLEQAIDAVVAHDRAQLVAHLSYFLPEGL</sequence>
<dbReference type="SMART" id="SM00974">
    <property type="entry name" value="T5orf172"/>
    <property type="match status" value="1"/>
</dbReference>
<proteinExistence type="predicted"/>
<name>A0A106QC65_9BURK</name>
<dbReference type="InterPro" id="IPR018306">
    <property type="entry name" value="Phage_T5_Orf172_DNA-bd"/>
</dbReference>
<feature type="domain" description="Bacteriophage T5 Orf172 DNA-binding" evidence="1">
    <location>
        <begin position="53"/>
        <end position="130"/>
    </location>
</feature>
<comment type="caution">
    <text evidence="2">The sequence shown here is derived from an EMBL/GenBank/DDBJ whole genome shotgun (WGS) entry which is preliminary data.</text>
</comment>
<dbReference type="Pfam" id="PF10544">
    <property type="entry name" value="T5orf172"/>
    <property type="match status" value="1"/>
</dbReference>
<dbReference type="Proteomes" id="UP000060630">
    <property type="component" value="Unassembled WGS sequence"/>
</dbReference>
<accession>A0A106QC65</accession>
<evidence type="ECO:0000313" key="2">
    <source>
        <dbReference type="EMBL" id="KWA84259.1"/>
    </source>
</evidence>
<evidence type="ECO:0000259" key="1">
    <source>
        <dbReference type="SMART" id="SM00974"/>
    </source>
</evidence>
<dbReference type="AlphaFoldDB" id="A0A106QC65"/>
<reference evidence="2 3" key="1">
    <citation type="submission" date="2015-11" db="EMBL/GenBank/DDBJ databases">
        <title>Expanding the genomic diversity of Burkholderia species for the development of highly accurate diagnostics.</title>
        <authorList>
            <person name="Sahl J."/>
            <person name="Keim P."/>
            <person name="Wagner D."/>
        </authorList>
    </citation>
    <scope>NUCLEOTIDE SEQUENCE [LARGE SCALE GENOMIC DNA]</scope>
    <source>
        <strain evidence="2 3">MSMB2087WGS</strain>
    </source>
</reference>
<organism evidence="2 3">
    <name type="scientific">Burkholderia ubonensis</name>
    <dbReference type="NCBI Taxonomy" id="101571"/>
    <lineage>
        <taxon>Bacteria</taxon>
        <taxon>Pseudomonadati</taxon>
        <taxon>Pseudomonadota</taxon>
        <taxon>Betaproteobacteria</taxon>
        <taxon>Burkholderiales</taxon>
        <taxon>Burkholderiaceae</taxon>
        <taxon>Burkholderia</taxon>
        <taxon>Burkholderia cepacia complex</taxon>
    </lineage>
</organism>
<evidence type="ECO:0000313" key="3">
    <source>
        <dbReference type="Proteomes" id="UP000060630"/>
    </source>
</evidence>
<dbReference type="EMBL" id="LPHD01000049">
    <property type="protein sequence ID" value="KWA84259.1"/>
    <property type="molecule type" value="Genomic_DNA"/>
</dbReference>